<dbReference type="EMBL" id="LT840185">
    <property type="protein sequence ID" value="SMF60441.1"/>
    <property type="molecule type" value="Genomic_DNA"/>
</dbReference>
<evidence type="ECO:0008006" key="4">
    <source>
        <dbReference type="Google" id="ProtNLM"/>
    </source>
</evidence>
<dbReference type="AlphaFoldDB" id="A0A1X7FXC0"/>
<keyword evidence="1" id="KW-1133">Transmembrane helix</keyword>
<reference evidence="3" key="1">
    <citation type="submission" date="2017-04" db="EMBL/GenBank/DDBJ databases">
        <authorList>
            <person name="Varghese N."/>
            <person name="Submissions S."/>
        </authorList>
    </citation>
    <scope>NUCLEOTIDE SEQUENCE [LARGE SCALE GENOMIC DNA]</scope>
    <source>
        <strain evidence="3">Dd16</strain>
    </source>
</reference>
<keyword evidence="3" id="KW-1185">Reference proteome</keyword>
<protein>
    <recommendedName>
        <fullName evidence="4">Phage shock protein B</fullName>
    </recommendedName>
</protein>
<dbReference type="Proteomes" id="UP000192934">
    <property type="component" value="Chromosome I"/>
</dbReference>
<name>A0A1X7FXC0_9SPHN</name>
<evidence type="ECO:0000313" key="2">
    <source>
        <dbReference type="EMBL" id="SMF60441.1"/>
    </source>
</evidence>
<accession>A0A1X7FXC0</accession>
<keyword evidence="1" id="KW-0472">Membrane</keyword>
<dbReference type="STRING" id="941907.SAMN06295910_0007"/>
<sequence>MGPFEMVVAIVAITAIASILRARYGIRRNRHGDEVHVDDAENRRLRDEVKTLKDRVATLERITIEKENSLANEIERLRDR</sequence>
<evidence type="ECO:0000256" key="1">
    <source>
        <dbReference type="SAM" id="Phobius"/>
    </source>
</evidence>
<dbReference type="RefSeq" id="WP_085216942.1">
    <property type="nucleotide sequence ID" value="NZ_LT840185.1"/>
</dbReference>
<evidence type="ECO:0000313" key="3">
    <source>
        <dbReference type="Proteomes" id="UP000192934"/>
    </source>
</evidence>
<proteinExistence type="predicted"/>
<organism evidence="2 3">
    <name type="scientific">Allosphingosinicella indica</name>
    <dbReference type="NCBI Taxonomy" id="941907"/>
    <lineage>
        <taxon>Bacteria</taxon>
        <taxon>Pseudomonadati</taxon>
        <taxon>Pseudomonadota</taxon>
        <taxon>Alphaproteobacteria</taxon>
        <taxon>Sphingomonadales</taxon>
        <taxon>Sphingomonadaceae</taxon>
        <taxon>Allosphingosinicella</taxon>
    </lineage>
</organism>
<dbReference type="OrthoDB" id="7579171at2"/>
<feature type="transmembrane region" description="Helical" evidence="1">
    <location>
        <begin position="6"/>
        <end position="24"/>
    </location>
</feature>
<keyword evidence="1" id="KW-0812">Transmembrane</keyword>
<gene>
    <name evidence="2" type="ORF">SAMN06295910_0007</name>
</gene>